<name>A0A1J3HYA4_NOCCA</name>
<dbReference type="PANTHER" id="PTHR35546">
    <property type="entry name" value="F-BOX PROTEIN INTERACTION DOMAIN PROTEIN-RELATED"/>
    <property type="match status" value="1"/>
</dbReference>
<proteinExistence type="predicted"/>
<organism evidence="2">
    <name type="scientific">Noccaea caerulescens</name>
    <name type="common">Alpine penny-cress</name>
    <name type="synonym">Thlaspi caerulescens</name>
    <dbReference type="NCBI Taxonomy" id="107243"/>
    <lineage>
        <taxon>Eukaryota</taxon>
        <taxon>Viridiplantae</taxon>
        <taxon>Streptophyta</taxon>
        <taxon>Embryophyta</taxon>
        <taxon>Tracheophyta</taxon>
        <taxon>Spermatophyta</taxon>
        <taxon>Magnoliopsida</taxon>
        <taxon>eudicotyledons</taxon>
        <taxon>Gunneridae</taxon>
        <taxon>Pentapetalae</taxon>
        <taxon>rosids</taxon>
        <taxon>malvids</taxon>
        <taxon>Brassicales</taxon>
        <taxon>Brassicaceae</taxon>
        <taxon>Coluteocarpeae</taxon>
        <taxon>Noccaea</taxon>
    </lineage>
</organism>
<dbReference type="InterPro" id="IPR055290">
    <property type="entry name" value="At3g26010-like"/>
</dbReference>
<sequence length="268" mass="30186">MVGNPVLQEWVEIPPPPEPCEATGLVTHVEDDGVVSSFKVVRTCQSKYRQVNVWRVCVYSSDTGKWIFKRRVSSHHVSLKLAISPPSMNLNGMIYVWVRDLDPTEPGVLVSHDFYGPEADDHCRVIPLSVPALNNKLVRRCLTTSGGHVFLVRVQVLYHTLNVWKLNHNSGSSEWWQLSGEEINLESGDCYPMAMNPFDSDIVYLWSPLHGCLVSVNLRTKESEICGSNEGCCVVNTLPSKEYMEGGHDITSLIMLSQFVLPQWMDQL</sequence>
<evidence type="ECO:0000259" key="1">
    <source>
        <dbReference type="Pfam" id="PF24750"/>
    </source>
</evidence>
<reference evidence="2" key="1">
    <citation type="submission" date="2016-07" db="EMBL/GenBank/DDBJ databases">
        <title>De novo transcriptome assembly of four accessions of the metal hyperaccumulator plant Noccaea caerulescens.</title>
        <authorList>
            <person name="Blande D."/>
            <person name="Halimaa P."/>
            <person name="Tervahauta A.I."/>
            <person name="Aarts M.G."/>
            <person name="Karenlampi S.O."/>
        </authorList>
    </citation>
    <scope>NUCLEOTIDE SEQUENCE</scope>
</reference>
<feature type="domain" description="F-box protein At3g26010-like beta-propeller" evidence="1">
    <location>
        <begin position="2"/>
        <end position="268"/>
    </location>
</feature>
<dbReference type="EMBL" id="GEVL01005473">
    <property type="protein sequence ID" value="JAU71868.1"/>
    <property type="molecule type" value="Transcribed_RNA"/>
</dbReference>
<dbReference type="PANTHER" id="PTHR35546:SF25">
    <property type="entry name" value="F-BOX DOMAIN-CONTAINING PROTEIN"/>
    <property type="match status" value="1"/>
</dbReference>
<evidence type="ECO:0000313" key="2">
    <source>
        <dbReference type="EMBL" id="JAU71868.1"/>
    </source>
</evidence>
<protein>
    <submittedName>
        <fullName evidence="2">F-box protein</fullName>
    </submittedName>
</protein>
<accession>A0A1J3HYA4</accession>
<dbReference type="InterPro" id="IPR056592">
    <property type="entry name" value="Beta-prop_At3g26010-like"/>
</dbReference>
<gene>
    <name evidence="2" type="ORF">LE_TR19797_c0_g1_i1_g.63472</name>
</gene>
<dbReference type="AlphaFoldDB" id="A0A1J3HYA4"/>
<dbReference type="Pfam" id="PF24750">
    <property type="entry name" value="b-prop_At3g26010-like"/>
    <property type="match status" value="1"/>
</dbReference>